<evidence type="ECO:0000313" key="1">
    <source>
        <dbReference type="Proteomes" id="UP000515153"/>
    </source>
</evidence>
<reference evidence="2" key="2">
    <citation type="submission" date="2019-10" db="EMBL/GenBank/DDBJ databases">
        <authorList>
            <consortium name="NCBI Genome Project"/>
        </authorList>
    </citation>
    <scope>NUCLEOTIDE SEQUENCE</scope>
    <source>
        <strain evidence="2">NI907</strain>
    </source>
</reference>
<dbReference type="KEGG" id="pgri:PgNI_04151"/>
<dbReference type="RefSeq" id="XP_030985513.1">
    <property type="nucleotide sequence ID" value="XM_031124202.1"/>
</dbReference>
<organism evidence="1 2">
    <name type="scientific">Pyricularia grisea</name>
    <name type="common">Crabgrass-specific blast fungus</name>
    <name type="synonym">Magnaporthe grisea</name>
    <dbReference type="NCBI Taxonomy" id="148305"/>
    <lineage>
        <taxon>Eukaryota</taxon>
        <taxon>Fungi</taxon>
        <taxon>Dikarya</taxon>
        <taxon>Ascomycota</taxon>
        <taxon>Pezizomycotina</taxon>
        <taxon>Sordariomycetes</taxon>
        <taxon>Sordariomycetidae</taxon>
        <taxon>Magnaporthales</taxon>
        <taxon>Pyriculariaceae</taxon>
        <taxon>Pyricularia</taxon>
    </lineage>
</organism>
<name>A0A6P8BE52_PYRGI</name>
<gene>
    <name evidence="2" type="ORF">PgNI_04151</name>
</gene>
<proteinExistence type="predicted"/>
<reference evidence="2" key="1">
    <citation type="journal article" date="2019" name="Mol. Biol. Evol.">
        <title>Blast fungal genomes show frequent chromosomal changes, gene gains and losses, and effector gene turnover.</title>
        <authorList>
            <person name="Gomez Luciano L.B."/>
            <person name="Jason Tsai I."/>
            <person name="Chuma I."/>
            <person name="Tosa Y."/>
            <person name="Chen Y.H."/>
            <person name="Li J.Y."/>
            <person name="Li M.Y."/>
            <person name="Jade Lu M.Y."/>
            <person name="Nakayashiki H."/>
            <person name="Li W.H."/>
        </authorList>
    </citation>
    <scope>NUCLEOTIDE SEQUENCE</scope>
    <source>
        <strain evidence="2">NI907</strain>
    </source>
</reference>
<sequence>MRRTPSTTPSTFCSTSCPAVFGWMDGMSLGRNSTVNLRLPEIRDKQARITAFLLYLV</sequence>
<keyword evidence="1" id="KW-1185">Reference proteome</keyword>
<evidence type="ECO:0000313" key="2">
    <source>
        <dbReference type="RefSeq" id="XP_030985513.1"/>
    </source>
</evidence>
<accession>A0A6P8BE52</accession>
<dbReference type="AlphaFoldDB" id="A0A6P8BE52"/>
<protein>
    <submittedName>
        <fullName evidence="2">Uncharacterized protein</fullName>
    </submittedName>
</protein>
<dbReference type="Proteomes" id="UP000515153">
    <property type="component" value="Unplaced"/>
</dbReference>
<dbReference type="GeneID" id="41959111"/>
<reference evidence="2" key="3">
    <citation type="submission" date="2025-08" db="UniProtKB">
        <authorList>
            <consortium name="RefSeq"/>
        </authorList>
    </citation>
    <scope>IDENTIFICATION</scope>
    <source>
        <strain evidence="2">NI907</strain>
    </source>
</reference>